<dbReference type="InterPro" id="IPR028082">
    <property type="entry name" value="Peripla_BP_I"/>
</dbReference>
<evidence type="ECO:0000259" key="4">
    <source>
        <dbReference type="Pfam" id="PF13458"/>
    </source>
</evidence>
<evidence type="ECO:0000256" key="1">
    <source>
        <dbReference type="ARBA" id="ARBA00010062"/>
    </source>
</evidence>
<dbReference type="Gene3D" id="3.40.50.2300">
    <property type="match status" value="2"/>
</dbReference>
<gene>
    <name evidence="5" type="ORF">G7071_07595</name>
</gene>
<dbReference type="RefSeq" id="WP_166316921.1">
    <property type="nucleotide sequence ID" value="NZ_CP049866.1"/>
</dbReference>
<keyword evidence="2" id="KW-0732">Signal</keyword>
<evidence type="ECO:0000256" key="3">
    <source>
        <dbReference type="SAM" id="MobiDB-lite"/>
    </source>
</evidence>
<dbReference type="EMBL" id="CP049866">
    <property type="protein sequence ID" value="QIK75314.1"/>
    <property type="molecule type" value="Genomic_DNA"/>
</dbReference>
<dbReference type="PANTHER" id="PTHR47235:SF1">
    <property type="entry name" value="BLR6548 PROTEIN"/>
    <property type="match status" value="1"/>
</dbReference>
<dbReference type="SUPFAM" id="SSF53822">
    <property type="entry name" value="Periplasmic binding protein-like I"/>
    <property type="match status" value="1"/>
</dbReference>
<protein>
    <submittedName>
        <fullName evidence="5">ABC transporter substrate-binding protein</fullName>
    </submittedName>
</protein>
<feature type="compositionally biased region" description="Gly residues" evidence="3">
    <location>
        <begin position="49"/>
        <end position="90"/>
    </location>
</feature>
<accession>A0A6G7YEI7</accession>
<dbReference type="AlphaFoldDB" id="A0A6G7YEI7"/>
<comment type="similarity">
    <text evidence="1">Belongs to the leucine-binding protein family.</text>
</comment>
<dbReference type="KEGG" id="npi:G7071_07595"/>
<name>A0A6G7YEI7_9ACTN</name>
<proteinExistence type="inferred from homology"/>
<keyword evidence="6" id="KW-1185">Reference proteome</keyword>
<dbReference type="Pfam" id="PF13458">
    <property type="entry name" value="Peripla_BP_6"/>
    <property type="match status" value="1"/>
</dbReference>
<evidence type="ECO:0000313" key="5">
    <source>
        <dbReference type="EMBL" id="QIK75314.1"/>
    </source>
</evidence>
<organism evidence="5 6">
    <name type="scientific">Nocardioides piscis</name>
    <dbReference type="NCBI Taxonomy" id="2714938"/>
    <lineage>
        <taxon>Bacteria</taxon>
        <taxon>Bacillati</taxon>
        <taxon>Actinomycetota</taxon>
        <taxon>Actinomycetes</taxon>
        <taxon>Propionibacteriales</taxon>
        <taxon>Nocardioidaceae</taxon>
        <taxon>Nocardioides</taxon>
    </lineage>
</organism>
<evidence type="ECO:0000256" key="2">
    <source>
        <dbReference type="ARBA" id="ARBA00022729"/>
    </source>
</evidence>
<sequence length="493" mass="49551">MTAGVVGLVLALAACGSQLQPEDLATAGAGTAQGGEVIDPALGADPGTGTTGGSAGSTGSGTTGGSTGTGATGATGATGSGSTSGSGGSGSAAAPADGGGGAKGTGENSATGATAAGACDGFANQTGITDDKIVVGNASDISGPVPGIFESAQLGTRAYAAYFNSTGDICGRKLEVLNLDSRADAGADQQAYAQICEQAFAGVGSMSAFDQGGAATAQGCGLPDIRSTAITSERTGCSTCFGAQSASNTMLPSATPKFLISKFGGAAQKIAMIYIDVAAAAQATAAIKKSYEANGAKVVYYKGMDVSEFNYAPYVQEMKSAGVEMVYYTGPYQNTIKLQQAMKQQGFDPIVYQDATVYDAGYVAEAGSLAEGTVAFLFNDLFTNSGNKEMQLYASWLQQVKPGAQPSVYGLFAWSAARLFVERSIALGGKLSRESLVAEFAKTTDWTANGLHAPQAVKDKTTASCVKFVQYTGGKWVQISPGDYTCGPLTKVG</sequence>
<dbReference type="InterPro" id="IPR028081">
    <property type="entry name" value="Leu-bd"/>
</dbReference>
<evidence type="ECO:0000313" key="6">
    <source>
        <dbReference type="Proteomes" id="UP000502035"/>
    </source>
</evidence>
<feature type="domain" description="Leucine-binding protein" evidence="4">
    <location>
        <begin position="133"/>
        <end position="474"/>
    </location>
</feature>
<feature type="region of interest" description="Disordered" evidence="3">
    <location>
        <begin position="36"/>
        <end position="110"/>
    </location>
</feature>
<dbReference type="PANTHER" id="PTHR47235">
    <property type="entry name" value="BLR6548 PROTEIN"/>
    <property type="match status" value="1"/>
</dbReference>
<dbReference type="Proteomes" id="UP000502035">
    <property type="component" value="Chromosome"/>
</dbReference>
<reference evidence="5 6" key="1">
    <citation type="submission" date="2020-03" db="EMBL/GenBank/DDBJ databases">
        <title>Nocardioides sp. nov., isolated from fish.</title>
        <authorList>
            <person name="Hyun D.-W."/>
            <person name="Bae J.-W."/>
        </authorList>
    </citation>
    <scope>NUCLEOTIDE SEQUENCE [LARGE SCALE GENOMIC DNA]</scope>
    <source>
        <strain evidence="5 6">HDW12A</strain>
    </source>
</reference>